<dbReference type="GeneTree" id="ENSGT01030000234935"/>
<evidence type="ECO:0000256" key="2">
    <source>
        <dbReference type="ARBA" id="ARBA00022837"/>
    </source>
</evidence>
<organism evidence="8 9">
    <name type="scientific">Meleagris gallopavo</name>
    <name type="common">Wild turkey</name>
    <dbReference type="NCBI Taxonomy" id="9103"/>
    <lineage>
        <taxon>Eukaryota</taxon>
        <taxon>Metazoa</taxon>
        <taxon>Chordata</taxon>
        <taxon>Craniata</taxon>
        <taxon>Vertebrata</taxon>
        <taxon>Euteleostomi</taxon>
        <taxon>Archelosauria</taxon>
        <taxon>Archosauria</taxon>
        <taxon>Dinosauria</taxon>
        <taxon>Saurischia</taxon>
        <taxon>Theropoda</taxon>
        <taxon>Coelurosauria</taxon>
        <taxon>Aves</taxon>
        <taxon>Neognathae</taxon>
        <taxon>Galloanserae</taxon>
        <taxon>Galliformes</taxon>
        <taxon>Phasianidae</taxon>
        <taxon>Meleagridinae</taxon>
        <taxon>Meleagris</taxon>
    </lineage>
</organism>
<evidence type="ECO:0000256" key="5">
    <source>
        <dbReference type="PROSITE-ProRule" id="PRU01172"/>
    </source>
</evidence>
<dbReference type="PANTHER" id="PTHR19277:SF125">
    <property type="entry name" value="B6"/>
    <property type="match status" value="1"/>
</dbReference>
<comment type="subunit">
    <text evidence="6">Homopentamer. Pentaxin (or pentraxin) have a discoid arrangement of 5 non-covalently bound subunits.</text>
</comment>
<evidence type="ECO:0000313" key="8">
    <source>
        <dbReference type="Ensembl" id="ENSMGAP00000022200.1"/>
    </source>
</evidence>
<keyword evidence="9" id="KW-1185">Reference proteome</keyword>
<feature type="domain" description="Pentraxin (PTX)" evidence="7">
    <location>
        <begin position="20"/>
        <end position="215"/>
    </location>
</feature>
<dbReference type="GO" id="GO:0046872">
    <property type="term" value="F:metal ion binding"/>
    <property type="evidence" value="ECO:0007669"/>
    <property type="project" value="UniProtKB-KW"/>
</dbReference>
<reference evidence="8 9" key="1">
    <citation type="journal article" date="2010" name="PLoS Biol.">
        <title>Multi-platform next-generation sequencing of the domestic turkey (Meleagris gallopavo): genome assembly and analysis.</title>
        <authorList>
            <person name="Dalloul R.A."/>
            <person name="Long J.A."/>
            <person name="Zimin A.V."/>
            <person name="Aslam L."/>
            <person name="Beal K."/>
            <person name="Blomberg L.A."/>
            <person name="Bouffard P."/>
            <person name="Burt D.W."/>
            <person name="Crasta O."/>
            <person name="Crooijmans R.P."/>
            <person name="Cooper K."/>
            <person name="Coulombe R.A."/>
            <person name="De S."/>
            <person name="Delany M.E."/>
            <person name="Dodgson J.B."/>
            <person name="Dong J.J."/>
            <person name="Evans C."/>
            <person name="Frederickson K.M."/>
            <person name="Flicek P."/>
            <person name="Florea L."/>
            <person name="Folkerts O."/>
            <person name="Groenen M.A."/>
            <person name="Harkins T.T."/>
            <person name="Herrero J."/>
            <person name="Hoffmann S."/>
            <person name="Megens H.J."/>
            <person name="Jiang A."/>
            <person name="de Jong P."/>
            <person name="Kaiser P."/>
            <person name="Kim H."/>
            <person name="Kim K.W."/>
            <person name="Kim S."/>
            <person name="Langenberger D."/>
            <person name="Lee M.K."/>
            <person name="Lee T."/>
            <person name="Mane S."/>
            <person name="Marcais G."/>
            <person name="Marz M."/>
            <person name="McElroy A.P."/>
            <person name="Modise T."/>
            <person name="Nefedov M."/>
            <person name="Notredame C."/>
            <person name="Paton I.R."/>
            <person name="Payne W.S."/>
            <person name="Pertea G."/>
            <person name="Prickett D."/>
            <person name="Puiu D."/>
            <person name="Qioa D."/>
            <person name="Raineri E."/>
            <person name="Ruffier M."/>
            <person name="Salzberg S.L."/>
            <person name="Schatz M.C."/>
            <person name="Scheuring C."/>
            <person name="Schmidt C.J."/>
            <person name="Schroeder S."/>
            <person name="Searle S.M."/>
            <person name="Smith E.J."/>
            <person name="Smith J."/>
            <person name="Sonstegard T.S."/>
            <person name="Stadler P.F."/>
            <person name="Tafer H."/>
            <person name="Tu Z.J."/>
            <person name="Van Tassell C.P."/>
            <person name="Vilella A.J."/>
            <person name="Williams K.P."/>
            <person name="Yorke J.A."/>
            <person name="Zhang L."/>
            <person name="Zhang H.B."/>
            <person name="Zhang X."/>
            <person name="Zhang Y."/>
            <person name="Reed K.M."/>
        </authorList>
    </citation>
    <scope>NUCLEOTIDE SEQUENCE [LARGE SCALE GENOMIC DNA]</scope>
</reference>
<dbReference type="InterPro" id="IPR051360">
    <property type="entry name" value="Neuronal_Pentraxin_Related"/>
</dbReference>
<dbReference type="PANTHER" id="PTHR19277">
    <property type="entry name" value="PENTRAXIN"/>
    <property type="match status" value="1"/>
</dbReference>
<reference evidence="8" key="2">
    <citation type="submission" date="2025-08" db="UniProtKB">
        <authorList>
            <consortium name="Ensembl"/>
        </authorList>
    </citation>
    <scope>IDENTIFICATION</scope>
</reference>
<comment type="subcellular location">
    <subcellularLocation>
        <location evidence="6">Secreted</location>
    </subcellularLocation>
</comment>
<dbReference type="InterPro" id="IPR001759">
    <property type="entry name" value="PTX_dom"/>
</dbReference>
<keyword evidence="2 6" id="KW-0106">Calcium</keyword>
<comment type="cofactor">
    <cofactor evidence="6">
        <name>Ca(2+)</name>
        <dbReference type="ChEBI" id="CHEBI:29108"/>
    </cofactor>
    <text evidence="6">Binds 2 calcium ions per subunit.</text>
</comment>
<dbReference type="Ensembl" id="ENSMGAT00000030300.1">
    <property type="protein sequence ID" value="ENSMGAP00000022200.1"/>
    <property type="gene ID" value="ENSMGAG00000019911.1"/>
</dbReference>
<comment type="similarity">
    <text evidence="6">Belongs to the pentraxin family.</text>
</comment>
<reference evidence="8" key="3">
    <citation type="submission" date="2025-09" db="UniProtKB">
        <authorList>
            <consortium name="Ensembl"/>
        </authorList>
    </citation>
    <scope>IDENTIFICATION</scope>
</reference>
<dbReference type="AlphaFoldDB" id="A0A803XRQ4"/>
<evidence type="ECO:0000256" key="4">
    <source>
        <dbReference type="ARBA" id="ARBA00023180"/>
    </source>
</evidence>
<dbReference type="Gene3D" id="2.60.120.200">
    <property type="match status" value="1"/>
</dbReference>
<dbReference type="Pfam" id="PF00354">
    <property type="entry name" value="Pentaxin"/>
    <property type="match status" value="1"/>
</dbReference>
<dbReference type="InterPro" id="IPR013320">
    <property type="entry name" value="ConA-like_dom_sf"/>
</dbReference>
<dbReference type="PRINTS" id="PR00895">
    <property type="entry name" value="PENTAXIN"/>
</dbReference>
<dbReference type="SMART" id="SM00159">
    <property type="entry name" value="PTX"/>
    <property type="match status" value="1"/>
</dbReference>
<protein>
    <recommendedName>
        <fullName evidence="6">Pentraxin family member</fullName>
    </recommendedName>
</protein>
<dbReference type="Proteomes" id="UP000001645">
    <property type="component" value="Chromosome 9"/>
</dbReference>
<dbReference type="SUPFAM" id="SSF49899">
    <property type="entry name" value="Concanavalin A-like lectins/glucanases"/>
    <property type="match status" value="1"/>
</dbReference>
<evidence type="ECO:0000256" key="3">
    <source>
        <dbReference type="ARBA" id="ARBA00023157"/>
    </source>
</evidence>
<evidence type="ECO:0000313" key="9">
    <source>
        <dbReference type="Proteomes" id="UP000001645"/>
    </source>
</evidence>
<evidence type="ECO:0000259" key="7">
    <source>
        <dbReference type="PROSITE" id="PS51828"/>
    </source>
</evidence>
<name>A0A803XRQ4_MELGA</name>
<evidence type="ECO:0000256" key="1">
    <source>
        <dbReference type="ARBA" id="ARBA00022723"/>
    </source>
</evidence>
<comment type="caution">
    <text evidence="5">Lacks conserved residue(s) required for the propagation of feature annotation.</text>
</comment>
<proteinExistence type="inferred from homology"/>
<dbReference type="GO" id="GO:0005576">
    <property type="term" value="C:extracellular region"/>
    <property type="evidence" value="ECO:0007669"/>
    <property type="project" value="UniProtKB-SubCell"/>
</dbReference>
<keyword evidence="3" id="KW-1015">Disulfide bond</keyword>
<accession>A0A803XRQ4</accession>
<keyword evidence="4" id="KW-0325">Glycoprotein</keyword>
<keyword evidence="1 6" id="KW-0479">Metal-binding</keyword>
<evidence type="ECO:0000256" key="6">
    <source>
        <dbReference type="RuleBase" id="RU362112"/>
    </source>
</evidence>
<sequence>HRSWTWWIPNLNSVLDPTGHGETLDLLGRNDKYVSLVNHSIPQLCQFTVCIDLNRTTNISSWGAFSYDTNNNSTEINDLELGLSGENKQLRVYLFGTSRNIEVDLALFTWYSVCCLWDTRKQLLEVYSNGNLVYSKDINSTECLKPNGSLVLGHLHKRKDGFIVRVSNSFIGNLYYFQMWDRALRQEELLGCSMGNVVSWREEYWDFSSIPPVID</sequence>
<dbReference type="PROSITE" id="PS51828">
    <property type="entry name" value="PTX_2"/>
    <property type="match status" value="1"/>
</dbReference>
<dbReference type="InParanoid" id="A0A803XRQ4"/>